<comment type="caution">
    <text evidence="1">The sequence shown here is derived from an EMBL/GenBank/DDBJ whole genome shotgun (WGS) entry which is preliminary data.</text>
</comment>
<gene>
    <name evidence="1" type="ORF">Q604_UNBC18695G0002</name>
</gene>
<name>W1WNI5_9ZZZZ</name>
<accession>W1WNI5</accession>
<proteinExistence type="predicted"/>
<organism evidence="1">
    <name type="scientific">human gut metagenome</name>
    <dbReference type="NCBI Taxonomy" id="408170"/>
    <lineage>
        <taxon>unclassified sequences</taxon>
        <taxon>metagenomes</taxon>
        <taxon>organismal metagenomes</taxon>
    </lineage>
</organism>
<dbReference type="AlphaFoldDB" id="W1WNI5"/>
<feature type="non-terminal residue" evidence="1">
    <location>
        <position position="78"/>
    </location>
</feature>
<evidence type="ECO:0000313" key="1">
    <source>
        <dbReference type="EMBL" id="ETJ17994.1"/>
    </source>
</evidence>
<sequence length="78" mass="8820">MFFGVVSLNYGELYAVFYDRFSNEKQSQISEIDFELMGNSMDQQIIDADGGLILDENNEASVDVDFDVENTGTCDIYI</sequence>
<protein>
    <submittedName>
        <fullName evidence="1">Uncharacterized protein</fullName>
    </submittedName>
</protein>
<dbReference type="EMBL" id="AZMM01018695">
    <property type="protein sequence ID" value="ETJ17994.1"/>
    <property type="molecule type" value="Genomic_DNA"/>
</dbReference>
<reference evidence="1" key="1">
    <citation type="submission" date="2013-12" db="EMBL/GenBank/DDBJ databases">
        <title>A Varibaculum cambriense genome reconstructed from a premature infant gut community with otherwise low bacterial novelty that shifts toward anaerobic metabolism during the third week of life.</title>
        <authorList>
            <person name="Brown C.T."/>
            <person name="Sharon I."/>
            <person name="Thomas B.C."/>
            <person name="Castelle C.J."/>
            <person name="Morowitz M.J."/>
            <person name="Banfield J.F."/>
        </authorList>
    </citation>
    <scope>NUCLEOTIDE SEQUENCE</scope>
</reference>